<dbReference type="EMBL" id="JACSPU010000003">
    <property type="protein sequence ID" value="MBD8015096.1"/>
    <property type="molecule type" value="Genomic_DNA"/>
</dbReference>
<sequence length="240" mass="27243">MTQEKAIERNHSLKITSGEMIDGRKDVDDVGKFVMTNSVTGKEHELTMWAYGLASNHELVDVDIYSASPEELIRMTDEGMDIEDAYYHSAKLNSLGDFITIEKDDEIRPDIRTYTFNPTAKYEYDIPTTDLKMDLHDLIVKEEIGDLIIMKEQNTLTKEDVLDFGKLVRGDDTRYNLGDTLKEPIQNLLKENQFDAEELALIKGAAKTLGAEVDVNSPEIAKEMQHKAKAPGKEEIERSR</sequence>
<dbReference type="Proteomes" id="UP000658980">
    <property type="component" value="Unassembled WGS sequence"/>
</dbReference>
<proteinExistence type="predicted"/>
<reference evidence="1 2" key="1">
    <citation type="submission" date="2020-08" db="EMBL/GenBank/DDBJ databases">
        <title>A Genomic Blueprint of the Chicken Gut Microbiome.</title>
        <authorList>
            <person name="Gilroy R."/>
            <person name="Ravi A."/>
            <person name="Getino M."/>
            <person name="Pursley I."/>
            <person name="Horton D.L."/>
            <person name="Alikhan N.-F."/>
            <person name="Baker D."/>
            <person name="Gharbi K."/>
            <person name="Hall N."/>
            <person name="Watson M."/>
            <person name="Adriaenssens E.M."/>
            <person name="Foster-Nyarko E."/>
            <person name="Jarju S."/>
            <person name="Secka A."/>
            <person name="Antonio M."/>
            <person name="Oren A."/>
            <person name="Chaudhuri R."/>
            <person name="La Ragione R.M."/>
            <person name="Hildebrand F."/>
            <person name="Pallen M.J."/>
        </authorList>
    </citation>
    <scope>NUCLEOTIDE SEQUENCE [LARGE SCALE GENOMIC DNA]</scope>
    <source>
        <strain evidence="1 2">Sa1BUA13</strain>
    </source>
</reference>
<accession>A0ABR8WEH8</accession>
<gene>
    <name evidence="1" type="ORF">H9630_09720</name>
</gene>
<evidence type="ECO:0000313" key="2">
    <source>
        <dbReference type="Proteomes" id="UP000658980"/>
    </source>
</evidence>
<evidence type="ECO:0000313" key="1">
    <source>
        <dbReference type="EMBL" id="MBD8015096.1"/>
    </source>
</evidence>
<organism evidence="1 2">
    <name type="scientific">Planococcus wigleyi</name>
    <dbReference type="NCBI Taxonomy" id="2762216"/>
    <lineage>
        <taxon>Bacteria</taxon>
        <taxon>Bacillati</taxon>
        <taxon>Bacillota</taxon>
        <taxon>Bacilli</taxon>
        <taxon>Bacillales</taxon>
        <taxon>Caryophanaceae</taxon>
        <taxon>Planococcus</taxon>
    </lineage>
</organism>
<comment type="caution">
    <text evidence="1">The sequence shown here is derived from an EMBL/GenBank/DDBJ whole genome shotgun (WGS) entry which is preliminary data.</text>
</comment>
<name>A0ABR8WEH8_9BACL</name>
<keyword evidence="2" id="KW-1185">Reference proteome</keyword>
<dbReference type="RefSeq" id="WP_191715299.1">
    <property type="nucleotide sequence ID" value="NZ_JACSPU010000003.1"/>
</dbReference>
<protein>
    <submittedName>
        <fullName evidence="1">Uncharacterized protein</fullName>
    </submittedName>
</protein>